<evidence type="ECO:0000256" key="2">
    <source>
        <dbReference type="ARBA" id="ARBA00023274"/>
    </source>
</evidence>
<evidence type="ECO:0000313" key="3">
    <source>
        <dbReference type="EMBL" id="AKM78000.1"/>
    </source>
</evidence>
<keyword evidence="2" id="KW-0687">Ribonucleoprotein</keyword>
<gene>
    <name evidence="3" type="ORF">UX70_C0001G0274</name>
</gene>
<dbReference type="InterPro" id="IPR037147">
    <property type="entry name" value="Ribosomal_bL28_sf"/>
</dbReference>
<dbReference type="Proteomes" id="UP000035656">
    <property type="component" value="Chromosome"/>
</dbReference>
<dbReference type="InterPro" id="IPR034704">
    <property type="entry name" value="Ribosomal_bL28/bL31-like_sf"/>
</dbReference>
<protein>
    <recommendedName>
        <fullName evidence="5">50S ribosomal protein L28</fullName>
    </recommendedName>
</protein>
<keyword evidence="1" id="KW-0689">Ribosomal protein</keyword>
<dbReference type="GO" id="GO:0003735">
    <property type="term" value="F:structural constituent of ribosome"/>
    <property type="evidence" value="ECO:0007669"/>
    <property type="project" value="InterPro"/>
</dbReference>
<evidence type="ECO:0000256" key="1">
    <source>
        <dbReference type="ARBA" id="ARBA00022980"/>
    </source>
</evidence>
<proteinExistence type="predicted"/>
<dbReference type="GO" id="GO:0005840">
    <property type="term" value="C:ribosome"/>
    <property type="evidence" value="ECO:0007669"/>
    <property type="project" value="UniProtKB-KW"/>
</dbReference>
<dbReference type="AlphaFoldDB" id="A0A0G4ARR8"/>
<dbReference type="STRING" id="1619007.UX70_C0001G0274"/>
<sequence length="66" mass="7497">MRQCEICGKGSMMHGARKKLRGNYNPTVRTRRYPNLQKLTVMEGLRVNACTQCIRTVKKKEAEAAA</sequence>
<dbReference type="SUPFAM" id="SSF143800">
    <property type="entry name" value="L28p-like"/>
    <property type="match status" value="1"/>
</dbReference>
<dbReference type="KEGG" id="pwo:UX70_C0001G0274"/>
<accession>A0A0G4ARR8</accession>
<evidence type="ECO:0000313" key="4">
    <source>
        <dbReference type="Proteomes" id="UP000035656"/>
    </source>
</evidence>
<name>A0A0G4ARR8_9BACT</name>
<dbReference type="EMBL" id="CP011209">
    <property type="protein sequence ID" value="AKM78000.1"/>
    <property type="molecule type" value="Genomic_DNA"/>
</dbReference>
<reference evidence="3 4" key="1">
    <citation type="journal article" date="2015" name="Nature">
        <title>rRNA introns, odd ribosomes, and small enigmatic genomes across a large radiation of phyla.</title>
        <authorList>
            <person name="Brown C.T."/>
            <person name="Hug L.A."/>
            <person name="Thomas B.C."/>
            <person name="Sharon I."/>
            <person name="Castelle C.J."/>
            <person name="Singh A."/>
            <person name="Wilkins M.J."/>
            <person name="Williams K.H."/>
            <person name="Banfield J.F."/>
        </authorList>
    </citation>
    <scope>NUCLEOTIDE SEQUENCE [LARGE SCALE GENOMIC DNA]</scope>
</reference>
<evidence type="ECO:0008006" key="5">
    <source>
        <dbReference type="Google" id="ProtNLM"/>
    </source>
</evidence>
<dbReference type="Gene3D" id="2.30.170.40">
    <property type="entry name" value="Ribosomal protein L28/L24"/>
    <property type="match status" value="1"/>
</dbReference>
<organism evidence="3 4">
    <name type="scientific">Candidatus Wolfebacteria bacterium GW2011_GWB1_47_1</name>
    <dbReference type="NCBI Taxonomy" id="1619007"/>
    <lineage>
        <taxon>Bacteria</taxon>
        <taxon>Candidatus Wolfeibacteriota</taxon>
    </lineage>
</organism>
<dbReference type="GO" id="GO:1990904">
    <property type="term" value="C:ribonucleoprotein complex"/>
    <property type="evidence" value="ECO:0007669"/>
    <property type="project" value="UniProtKB-KW"/>
</dbReference>